<organism evidence="1 2">
    <name type="scientific">Candidatus Liptonbacteria bacterium RIFCSPLOWO2_01_FULL_52_25</name>
    <dbReference type="NCBI Taxonomy" id="1798650"/>
    <lineage>
        <taxon>Bacteria</taxon>
        <taxon>Candidatus Liptoniibacteriota</taxon>
    </lineage>
</organism>
<name>A0A1G2CFT4_9BACT</name>
<dbReference type="Proteomes" id="UP000178880">
    <property type="component" value="Unassembled WGS sequence"/>
</dbReference>
<comment type="caution">
    <text evidence="1">The sequence shown here is derived from an EMBL/GenBank/DDBJ whole genome shotgun (WGS) entry which is preliminary data.</text>
</comment>
<protein>
    <submittedName>
        <fullName evidence="1">Uncharacterized protein</fullName>
    </submittedName>
</protein>
<dbReference type="EMBL" id="MHLA01000007">
    <property type="protein sequence ID" value="OGZ00087.1"/>
    <property type="molecule type" value="Genomic_DNA"/>
</dbReference>
<reference evidence="1 2" key="1">
    <citation type="journal article" date="2016" name="Nat. Commun.">
        <title>Thousands of microbial genomes shed light on interconnected biogeochemical processes in an aquifer system.</title>
        <authorList>
            <person name="Anantharaman K."/>
            <person name="Brown C.T."/>
            <person name="Hug L.A."/>
            <person name="Sharon I."/>
            <person name="Castelle C.J."/>
            <person name="Probst A.J."/>
            <person name="Thomas B.C."/>
            <person name="Singh A."/>
            <person name="Wilkins M.J."/>
            <person name="Karaoz U."/>
            <person name="Brodie E.L."/>
            <person name="Williams K.H."/>
            <person name="Hubbard S.S."/>
            <person name="Banfield J.F."/>
        </authorList>
    </citation>
    <scope>NUCLEOTIDE SEQUENCE [LARGE SCALE GENOMIC DNA]</scope>
</reference>
<proteinExistence type="predicted"/>
<sequence>MELAKDFIKRTNKKFTKELERYNKSKKERHLKWFPDINRRGGYRILRARWTLMKQHNLDEKILIIERFVLKNIKRPVTHSKLKVGNIEYRLGYYMVGKNGNRKNRWTWGESCPIIPRKDFAKLIAKAKKEGTIF</sequence>
<gene>
    <name evidence="1" type="ORF">A2945_00085</name>
</gene>
<evidence type="ECO:0000313" key="1">
    <source>
        <dbReference type="EMBL" id="OGZ00087.1"/>
    </source>
</evidence>
<dbReference type="AlphaFoldDB" id="A0A1G2CFT4"/>
<evidence type="ECO:0000313" key="2">
    <source>
        <dbReference type="Proteomes" id="UP000178880"/>
    </source>
</evidence>
<accession>A0A1G2CFT4</accession>